<comment type="caution">
    <text evidence="2">The sequence shown here is derived from an EMBL/GenBank/DDBJ whole genome shotgun (WGS) entry which is preliminary data.</text>
</comment>
<evidence type="ECO:0000313" key="3">
    <source>
        <dbReference type="Proteomes" id="UP001054821"/>
    </source>
</evidence>
<dbReference type="AlphaFoldDB" id="A0AAD4YPK9"/>
<proteinExistence type="predicted"/>
<reference evidence="2 3" key="1">
    <citation type="journal article" date="2022" name="G3 (Bethesda)">
        <title>Whole-genome sequence and methylome profiling of the almond [Prunus dulcis (Mill.) D.A. Webb] cultivar 'Nonpareil'.</title>
        <authorList>
            <person name="D'Amico-Willman K.M."/>
            <person name="Ouma W.Z."/>
            <person name="Meulia T."/>
            <person name="Sideli G.M."/>
            <person name="Gradziel T.M."/>
            <person name="Fresnedo-Ramirez J."/>
        </authorList>
    </citation>
    <scope>NUCLEOTIDE SEQUENCE [LARGE SCALE GENOMIC DNA]</scope>
    <source>
        <strain evidence="2">Clone GOH B32 T37-40</strain>
    </source>
</reference>
<keyword evidence="3" id="KW-1185">Reference proteome</keyword>
<feature type="compositionally biased region" description="Basic and acidic residues" evidence="1">
    <location>
        <begin position="47"/>
        <end position="59"/>
    </location>
</feature>
<evidence type="ECO:0000313" key="2">
    <source>
        <dbReference type="EMBL" id="KAI5316645.1"/>
    </source>
</evidence>
<sequence length="238" mass="26305">MCYNNLIPDIATFVATAEPQSFDALVSKASNVERQIVRQKSATRKIQFGEKKNDKKSAKGESLATFVKTEKRNDKGQSKDPPKKLTLKERKDVKYSFNDEDVEEIFDQLLASNSIALPESKRPAEANKTNDPSIVAVANMIEEKLTPTTTSLDGVKLAGINTDNGGTIVHAYPNAPWSSDLQIPALHELMTAPSLEVWEDSSADESAEGWKTFVKRAKHMAKHFPPNHKSVSRPGVKI</sequence>
<accession>A0AAD4YPK9</accession>
<protein>
    <submittedName>
        <fullName evidence="2">Uncharacterized protein</fullName>
    </submittedName>
</protein>
<feature type="compositionally biased region" description="Basic and acidic residues" evidence="1">
    <location>
        <begin position="68"/>
        <end position="85"/>
    </location>
</feature>
<gene>
    <name evidence="2" type="ORF">L3X38_036352</name>
</gene>
<feature type="region of interest" description="Disordered" evidence="1">
    <location>
        <begin position="39"/>
        <end position="85"/>
    </location>
</feature>
<evidence type="ECO:0000256" key="1">
    <source>
        <dbReference type="SAM" id="MobiDB-lite"/>
    </source>
</evidence>
<name>A0AAD4YPK9_PRUDU</name>
<dbReference type="Proteomes" id="UP001054821">
    <property type="component" value="Chromosome 7"/>
</dbReference>
<organism evidence="2 3">
    <name type="scientific">Prunus dulcis</name>
    <name type="common">Almond</name>
    <name type="synonym">Amygdalus dulcis</name>
    <dbReference type="NCBI Taxonomy" id="3755"/>
    <lineage>
        <taxon>Eukaryota</taxon>
        <taxon>Viridiplantae</taxon>
        <taxon>Streptophyta</taxon>
        <taxon>Embryophyta</taxon>
        <taxon>Tracheophyta</taxon>
        <taxon>Spermatophyta</taxon>
        <taxon>Magnoliopsida</taxon>
        <taxon>eudicotyledons</taxon>
        <taxon>Gunneridae</taxon>
        <taxon>Pentapetalae</taxon>
        <taxon>rosids</taxon>
        <taxon>fabids</taxon>
        <taxon>Rosales</taxon>
        <taxon>Rosaceae</taxon>
        <taxon>Amygdaloideae</taxon>
        <taxon>Amygdaleae</taxon>
        <taxon>Prunus</taxon>
    </lineage>
</organism>
<dbReference type="EMBL" id="JAJFAZ020000007">
    <property type="protein sequence ID" value="KAI5316645.1"/>
    <property type="molecule type" value="Genomic_DNA"/>
</dbReference>